<evidence type="ECO:0000313" key="1">
    <source>
        <dbReference type="EMBL" id="KAA6354368.1"/>
    </source>
</evidence>
<organism evidence="1 2">
    <name type="scientific">Streblomastix strix</name>
    <dbReference type="NCBI Taxonomy" id="222440"/>
    <lineage>
        <taxon>Eukaryota</taxon>
        <taxon>Metamonada</taxon>
        <taxon>Preaxostyla</taxon>
        <taxon>Oxymonadida</taxon>
        <taxon>Streblomastigidae</taxon>
        <taxon>Streblomastix</taxon>
    </lineage>
</organism>
<feature type="non-terminal residue" evidence="1">
    <location>
        <position position="48"/>
    </location>
</feature>
<comment type="caution">
    <text evidence="1">The sequence shown here is derived from an EMBL/GenBank/DDBJ whole genome shotgun (WGS) entry which is preliminary data.</text>
</comment>
<gene>
    <name evidence="1" type="ORF">EZS28_050105</name>
</gene>
<accession>A0A5J4T829</accession>
<dbReference type="EMBL" id="SNRW01036450">
    <property type="protein sequence ID" value="KAA6354368.1"/>
    <property type="molecule type" value="Genomic_DNA"/>
</dbReference>
<dbReference type="Proteomes" id="UP000324800">
    <property type="component" value="Unassembled WGS sequence"/>
</dbReference>
<sequence>MTIFHQIAYNVKSFNLGDGETFGIKATITSDAATIYYYFLFDPLASEK</sequence>
<reference evidence="1 2" key="1">
    <citation type="submission" date="2019-03" db="EMBL/GenBank/DDBJ databases">
        <title>Single cell metagenomics reveals metabolic interactions within the superorganism composed of flagellate Streblomastix strix and complex community of Bacteroidetes bacteria on its surface.</title>
        <authorList>
            <person name="Treitli S.C."/>
            <person name="Kolisko M."/>
            <person name="Husnik F."/>
            <person name="Keeling P."/>
            <person name="Hampl V."/>
        </authorList>
    </citation>
    <scope>NUCLEOTIDE SEQUENCE [LARGE SCALE GENOMIC DNA]</scope>
    <source>
        <strain evidence="1">ST1C</strain>
    </source>
</reference>
<name>A0A5J4T829_9EUKA</name>
<evidence type="ECO:0000313" key="2">
    <source>
        <dbReference type="Proteomes" id="UP000324800"/>
    </source>
</evidence>
<protein>
    <submittedName>
        <fullName evidence="1">Uncharacterized protein</fullName>
    </submittedName>
</protein>
<dbReference type="AlphaFoldDB" id="A0A5J4T829"/>
<proteinExistence type="predicted"/>